<accession>A0ABR2WIE6</accession>
<keyword evidence="3" id="KW-0560">Oxidoreductase</keyword>
<dbReference type="EC" id="1.14.99.29" evidence="3"/>
<dbReference type="InterPro" id="IPR016024">
    <property type="entry name" value="ARM-type_fold"/>
</dbReference>
<organism evidence="3 4">
    <name type="scientific">Basidiobolus ranarum</name>
    <dbReference type="NCBI Taxonomy" id="34480"/>
    <lineage>
        <taxon>Eukaryota</taxon>
        <taxon>Fungi</taxon>
        <taxon>Fungi incertae sedis</taxon>
        <taxon>Zoopagomycota</taxon>
        <taxon>Entomophthoromycotina</taxon>
        <taxon>Basidiobolomycetes</taxon>
        <taxon>Basidiobolales</taxon>
        <taxon>Basidiobolaceae</taxon>
        <taxon>Basidiobolus</taxon>
    </lineage>
</organism>
<dbReference type="EMBL" id="JASJQH010001493">
    <property type="protein sequence ID" value="KAK9761221.1"/>
    <property type="molecule type" value="Genomic_DNA"/>
</dbReference>
<gene>
    <name evidence="3" type="primary">LIA1_3</name>
    <name evidence="3" type="ORF">K7432_014038</name>
</gene>
<keyword evidence="4" id="KW-1185">Reference proteome</keyword>
<dbReference type="SMART" id="SM00567">
    <property type="entry name" value="EZ_HEAT"/>
    <property type="match status" value="3"/>
</dbReference>
<dbReference type="GO" id="GO:0019135">
    <property type="term" value="F:deoxyhypusine monooxygenase activity"/>
    <property type="evidence" value="ECO:0007669"/>
    <property type="project" value="UniProtKB-EC"/>
</dbReference>
<dbReference type="PROSITE" id="PS50077">
    <property type="entry name" value="HEAT_REPEAT"/>
    <property type="match status" value="1"/>
</dbReference>
<dbReference type="InterPro" id="IPR021133">
    <property type="entry name" value="HEAT_type_2"/>
</dbReference>
<dbReference type="Proteomes" id="UP001479436">
    <property type="component" value="Unassembled WGS sequence"/>
</dbReference>
<dbReference type="InterPro" id="IPR011989">
    <property type="entry name" value="ARM-like"/>
</dbReference>
<dbReference type="Pfam" id="PF13646">
    <property type="entry name" value="HEAT_2"/>
    <property type="match status" value="2"/>
</dbReference>
<dbReference type="SUPFAM" id="SSF48371">
    <property type="entry name" value="ARM repeat"/>
    <property type="match status" value="1"/>
</dbReference>
<comment type="function">
    <text evidence="1">Catalyzes the hydroxylation of the N(6)-(4-aminobutyl)-L-lysine intermediate produced by deoxyhypusine synthase/DHPS on a critical lysine of the eukaryotic translation initiation factor 5A/eIF-5A. This is the second step of the post-translational modification of that lysine into an unusual amino acid residue named hypusine. Hypusination is unique to mature eIF-5A factor and is essential for its function.</text>
</comment>
<evidence type="ECO:0000256" key="2">
    <source>
        <dbReference type="PROSITE-ProRule" id="PRU00103"/>
    </source>
</evidence>
<comment type="caution">
    <text evidence="3">The sequence shown here is derived from an EMBL/GenBank/DDBJ whole genome shotgun (WGS) entry which is preliminary data.</text>
</comment>
<dbReference type="PANTHER" id="PTHR12697">
    <property type="entry name" value="PBS LYASE HEAT-LIKE PROTEIN"/>
    <property type="match status" value="1"/>
</dbReference>
<proteinExistence type="predicted"/>
<dbReference type="Gene3D" id="1.25.10.10">
    <property type="entry name" value="Leucine-rich Repeat Variant"/>
    <property type="match status" value="2"/>
</dbReference>
<evidence type="ECO:0000313" key="3">
    <source>
        <dbReference type="EMBL" id="KAK9761221.1"/>
    </source>
</evidence>
<evidence type="ECO:0000256" key="1">
    <source>
        <dbReference type="ARBA" id="ARBA00045876"/>
    </source>
</evidence>
<dbReference type="PANTHER" id="PTHR12697:SF5">
    <property type="entry name" value="DEOXYHYPUSINE HYDROXYLASE"/>
    <property type="match status" value="1"/>
</dbReference>
<reference evidence="3 4" key="1">
    <citation type="submission" date="2023-04" db="EMBL/GenBank/DDBJ databases">
        <title>Genome of Basidiobolus ranarum AG-B5.</title>
        <authorList>
            <person name="Stajich J.E."/>
            <person name="Carter-House D."/>
            <person name="Gryganskyi A."/>
        </authorList>
    </citation>
    <scope>NUCLEOTIDE SEQUENCE [LARGE SCALE GENOMIC DNA]</scope>
    <source>
        <strain evidence="3 4">AG-B5</strain>
    </source>
</reference>
<dbReference type="InterPro" id="IPR004155">
    <property type="entry name" value="PBS_lyase_HEAT"/>
</dbReference>
<name>A0ABR2WIE6_9FUNG</name>
<protein>
    <submittedName>
        <fullName evidence="3">Deoxyhypusine hydroxylase</fullName>
        <ecNumber evidence="3">1.14.99.29</ecNumber>
    </submittedName>
</protein>
<sequence length="188" mass="21059">MSDIHAIPGLIKVLDSLDKDPMVRYEAAEALGALSHMSALDILEKYHNDPYISVTETCEQTIENINFHNNEKLKENTLKHIVYTSNDPAPGAPSFKHYHATFGPHKVGTNEAVAILCEDFKDKSALFKYEVAFVLRQMQNPNSAPALIKALDDSNEAPMVRHEAAETLGFIATPDCLPVLRKYRNDYM</sequence>
<evidence type="ECO:0000313" key="4">
    <source>
        <dbReference type="Proteomes" id="UP001479436"/>
    </source>
</evidence>
<feature type="repeat" description="HEAT" evidence="2">
    <location>
        <begin position="6"/>
        <end position="46"/>
    </location>
</feature>